<dbReference type="EMBL" id="KI678599">
    <property type="protein sequence ID" value="ETL98059.1"/>
    <property type="molecule type" value="Genomic_DNA"/>
</dbReference>
<sequence length="34" mass="3962">WAVWLHCPLECCVRSVEEYENTGGYGFFVARHMA</sequence>
<proteinExistence type="predicted"/>
<accession>W2LMX1</accession>
<reference evidence="1" key="1">
    <citation type="submission" date="2013-11" db="EMBL/GenBank/DDBJ databases">
        <title>The Genome Sequence of Phytophthora parasitica CHvinca01.</title>
        <authorList>
            <consortium name="The Broad Institute Genomics Platform"/>
            <person name="Russ C."/>
            <person name="Tyler B."/>
            <person name="Panabieres F."/>
            <person name="Shan W."/>
            <person name="Tripathy S."/>
            <person name="Grunwald N."/>
            <person name="Machado M."/>
            <person name="Johnson C.S."/>
            <person name="Arredondo F."/>
            <person name="Hong C."/>
            <person name="Coffey M."/>
            <person name="Young S.K."/>
            <person name="Zeng Q."/>
            <person name="Gargeya S."/>
            <person name="Fitzgerald M."/>
            <person name="Abouelleil A."/>
            <person name="Alvarado L."/>
            <person name="Chapman S.B."/>
            <person name="Gainer-Dewar J."/>
            <person name="Goldberg J."/>
            <person name="Griggs A."/>
            <person name="Gujja S."/>
            <person name="Hansen M."/>
            <person name="Howarth C."/>
            <person name="Imamovic A."/>
            <person name="Ireland A."/>
            <person name="Larimer J."/>
            <person name="McCowan C."/>
            <person name="Murphy C."/>
            <person name="Pearson M."/>
            <person name="Poon T.W."/>
            <person name="Priest M."/>
            <person name="Roberts A."/>
            <person name="Saif S."/>
            <person name="Shea T."/>
            <person name="Sykes S."/>
            <person name="Wortman J."/>
            <person name="Nusbaum C."/>
            <person name="Birren B."/>
        </authorList>
    </citation>
    <scope>NUCLEOTIDE SEQUENCE [LARGE SCALE GENOMIC DNA]</scope>
    <source>
        <strain evidence="1">CHvinca01</strain>
    </source>
</reference>
<organism evidence="1">
    <name type="scientific">Phytophthora nicotianae</name>
    <name type="common">Potato buckeye rot agent</name>
    <name type="synonym">Phytophthora parasitica</name>
    <dbReference type="NCBI Taxonomy" id="4792"/>
    <lineage>
        <taxon>Eukaryota</taxon>
        <taxon>Sar</taxon>
        <taxon>Stramenopiles</taxon>
        <taxon>Oomycota</taxon>
        <taxon>Peronosporomycetes</taxon>
        <taxon>Peronosporales</taxon>
        <taxon>Peronosporaceae</taxon>
        <taxon>Phytophthora</taxon>
    </lineage>
</organism>
<dbReference type="Proteomes" id="UP000054423">
    <property type="component" value="Unassembled WGS sequence"/>
</dbReference>
<name>W2LMX1_PHYNI</name>
<evidence type="ECO:0000313" key="1">
    <source>
        <dbReference type="EMBL" id="ETL98059.1"/>
    </source>
</evidence>
<feature type="non-terminal residue" evidence="1">
    <location>
        <position position="1"/>
    </location>
</feature>
<gene>
    <name evidence="1" type="ORF">L917_04800</name>
</gene>
<protein>
    <submittedName>
        <fullName evidence="1">Uncharacterized protein</fullName>
    </submittedName>
</protein>
<dbReference type="AlphaFoldDB" id="W2LMX1"/>